<evidence type="ECO:0000259" key="7">
    <source>
        <dbReference type="PROSITE" id="PS00745"/>
    </source>
</evidence>
<feature type="coiled-coil region" evidence="6">
    <location>
        <begin position="51"/>
        <end position="91"/>
    </location>
</feature>
<dbReference type="FunFam" id="3.30.160.20:FF:000010">
    <property type="entry name" value="Peptide chain release factor 2"/>
    <property type="match status" value="1"/>
</dbReference>
<comment type="subcellular location">
    <subcellularLocation>
        <location evidence="4">Cytoplasm</location>
    </subcellularLocation>
</comment>
<comment type="similarity">
    <text evidence="1 4">Belongs to the prokaryotic/mitochondrial release factor family.</text>
</comment>
<evidence type="ECO:0000313" key="8">
    <source>
        <dbReference type="EMBL" id="ADE57179.1"/>
    </source>
</evidence>
<dbReference type="STRING" id="572547.Amico_1055"/>
<dbReference type="InterPro" id="IPR000352">
    <property type="entry name" value="Pep_chain_release_fac_I"/>
</dbReference>
<dbReference type="GO" id="GO:0016149">
    <property type="term" value="F:translation release factor activity, codon specific"/>
    <property type="evidence" value="ECO:0007669"/>
    <property type="project" value="UniProtKB-UniRule"/>
</dbReference>
<dbReference type="Gene3D" id="3.30.70.1660">
    <property type="match status" value="1"/>
</dbReference>
<sequence>MATIPNSTVLEELRSLKDELQESLDLPILEIKIQELEEKTLKPDFWGSDEARKVTQELARYQDKLDSWKKIAEDYEDLEIIEEMLKEEEDRELQKDFEQKAFSLKKEIERQQLIELLSEDYDQGNAIVSVHAGSGGLDSQDWAEMLYRMYARWMEQNDFRVKVLDLIKDSEGGISNVTLLVEGSYAYGYLKSEKGVHRLVRISPFDSAGRRHTSFASVDIVPELPEDEDIEIRTEDLRIDTYRSSGAGGQHVNMTDSAVRITHFPSGIVVSCQNERSQHMNKAVAMQVLKSKLYERAIEERRNEMDTIIGEKKEISWGSQIRSYVLHPYTLVKDHRTGEETGNVQAVLDGDIDDFIMAYLRWKKLGSK</sequence>
<comment type="PTM">
    <text evidence="4">Methylated by PrmC. Methylation increases the termination efficiency of RF2.</text>
</comment>
<evidence type="ECO:0000313" key="9">
    <source>
        <dbReference type="Proteomes" id="UP000002366"/>
    </source>
</evidence>
<dbReference type="Pfam" id="PF03462">
    <property type="entry name" value="PCRF"/>
    <property type="match status" value="1"/>
</dbReference>
<keyword evidence="4" id="KW-0963">Cytoplasm</keyword>
<dbReference type="HOGENOM" id="CLU_221880_0_0_0"/>
<keyword evidence="3 4" id="KW-0648">Protein biosynthesis</keyword>
<dbReference type="NCBIfam" id="TIGR00020">
    <property type="entry name" value="prfB"/>
    <property type="match status" value="1"/>
</dbReference>
<gene>
    <name evidence="4" type="primary">prfB</name>
    <name evidence="8" type="ordered locus">Amico_1055</name>
</gene>
<reference evidence="8 9" key="1">
    <citation type="journal article" date="2010" name="Stand. Genomic Sci.">
        <title>Complete genome sequence of Aminobacterium colombiense type strain (ALA-1).</title>
        <authorList>
            <person name="Chertkov O."/>
            <person name="Sikorski J."/>
            <person name="Brambilla E."/>
            <person name="Lapidus A."/>
            <person name="Copeland A."/>
            <person name="Glavina Del Rio T."/>
            <person name="Nolan M."/>
            <person name="Lucas S."/>
            <person name="Tice H."/>
            <person name="Cheng J.F."/>
            <person name="Han C."/>
            <person name="Detter J.C."/>
            <person name="Bruce D."/>
            <person name="Tapia R."/>
            <person name="Goodwin L."/>
            <person name="Pitluck S."/>
            <person name="Liolios K."/>
            <person name="Ivanova N."/>
            <person name="Mavromatis K."/>
            <person name="Ovchinnikova G."/>
            <person name="Pati A."/>
            <person name="Chen A."/>
            <person name="Palaniappan K."/>
            <person name="Land M."/>
            <person name="Hauser L."/>
            <person name="Chang Y.J."/>
            <person name="Jeffries C.D."/>
            <person name="Spring S."/>
            <person name="Rohde M."/>
            <person name="Goker M."/>
            <person name="Bristow J."/>
            <person name="Eisen J.A."/>
            <person name="Markowitz V."/>
            <person name="Hugenholtz P."/>
            <person name="Kyrpides N.C."/>
            <person name="Klenk H.P."/>
        </authorList>
    </citation>
    <scope>NUCLEOTIDE SEQUENCE [LARGE SCALE GENOMIC DNA]</scope>
    <source>
        <strain evidence="9">DSM 12261 / ALA-1</strain>
    </source>
</reference>
<protein>
    <recommendedName>
        <fullName evidence="4 5">Peptide chain release factor 2</fullName>
        <shortName evidence="4">RF-2</shortName>
    </recommendedName>
</protein>
<dbReference type="InterPro" id="IPR005139">
    <property type="entry name" value="PCRF"/>
</dbReference>
<dbReference type="RefSeq" id="WP_013048442.1">
    <property type="nucleotide sequence ID" value="NC_014011.1"/>
</dbReference>
<proteinExistence type="inferred from homology"/>
<dbReference type="PANTHER" id="PTHR43116:SF3">
    <property type="entry name" value="CLASS I PEPTIDE CHAIN RELEASE FACTOR"/>
    <property type="match status" value="1"/>
</dbReference>
<comment type="function">
    <text evidence="4">Peptide chain release factor 2 directs the termination of translation in response to the peptide chain termination codons UGA and UAA.</text>
</comment>
<evidence type="ECO:0000256" key="1">
    <source>
        <dbReference type="ARBA" id="ARBA00010835"/>
    </source>
</evidence>
<dbReference type="InterPro" id="IPR045853">
    <property type="entry name" value="Pep_chain_release_fac_I_sf"/>
</dbReference>
<dbReference type="SMART" id="SM00937">
    <property type="entry name" value="PCRF"/>
    <property type="match status" value="1"/>
</dbReference>
<dbReference type="Gene3D" id="3.30.160.20">
    <property type="match status" value="1"/>
</dbReference>
<dbReference type="Proteomes" id="UP000002366">
    <property type="component" value="Chromosome"/>
</dbReference>
<dbReference type="EMBL" id="CP001997">
    <property type="protein sequence ID" value="ADE57179.1"/>
    <property type="molecule type" value="Genomic_DNA"/>
</dbReference>
<dbReference type="Pfam" id="PF00472">
    <property type="entry name" value="RF-1"/>
    <property type="match status" value="1"/>
</dbReference>
<keyword evidence="2 4" id="KW-0488">Methylation</keyword>
<dbReference type="HAMAP" id="MF_00094">
    <property type="entry name" value="Rel_fac_2"/>
    <property type="match status" value="1"/>
</dbReference>
<keyword evidence="6" id="KW-0175">Coiled coil</keyword>
<feature type="modified residue" description="N5-methylglutamine" evidence="4">
    <location>
        <position position="250"/>
    </location>
</feature>
<name>D5EF47_AMICL</name>
<evidence type="ECO:0000256" key="6">
    <source>
        <dbReference type="SAM" id="Coils"/>
    </source>
</evidence>
<feature type="domain" description="Prokaryotic-type class I peptide chain release factors" evidence="7">
    <location>
        <begin position="243"/>
        <end position="259"/>
    </location>
</feature>
<dbReference type="InterPro" id="IPR004374">
    <property type="entry name" value="PrfB"/>
</dbReference>
<evidence type="ECO:0000256" key="5">
    <source>
        <dbReference type="NCBIfam" id="TIGR00020"/>
    </source>
</evidence>
<dbReference type="eggNOG" id="COG1186">
    <property type="taxonomic scope" value="Bacteria"/>
</dbReference>
<keyword evidence="9" id="KW-1185">Reference proteome</keyword>
<evidence type="ECO:0000256" key="4">
    <source>
        <dbReference type="HAMAP-Rule" id="MF_00094"/>
    </source>
</evidence>
<organism evidence="8 9">
    <name type="scientific">Aminobacterium colombiense (strain DSM 12261 / ALA-1)</name>
    <dbReference type="NCBI Taxonomy" id="572547"/>
    <lineage>
        <taxon>Bacteria</taxon>
        <taxon>Thermotogati</taxon>
        <taxon>Synergistota</taxon>
        <taxon>Synergistia</taxon>
        <taxon>Synergistales</taxon>
        <taxon>Aminobacteriaceae</taxon>
        <taxon>Aminobacterium</taxon>
    </lineage>
</organism>
<accession>D5EF47</accession>
<dbReference type="GO" id="GO:0005737">
    <property type="term" value="C:cytoplasm"/>
    <property type="evidence" value="ECO:0007669"/>
    <property type="project" value="UniProtKB-SubCell"/>
</dbReference>
<dbReference type="SUPFAM" id="SSF75620">
    <property type="entry name" value="Release factor"/>
    <property type="match status" value="1"/>
</dbReference>
<dbReference type="Gene3D" id="1.20.58.410">
    <property type="entry name" value="Release factor"/>
    <property type="match status" value="1"/>
</dbReference>
<dbReference type="PROSITE" id="PS00745">
    <property type="entry name" value="RF_PROK_I"/>
    <property type="match status" value="1"/>
</dbReference>
<dbReference type="PANTHER" id="PTHR43116">
    <property type="entry name" value="PEPTIDE CHAIN RELEASE FACTOR 2"/>
    <property type="match status" value="1"/>
</dbReference>
<evidence type="ECO:0000256" key="2">
    <source>
        <dbReference type="ARBA" id="ARBA00022481"/>
    </source>
</evidence>
<dbReference type="AlphaFoldDB" id="D5EF47"/>
<dbReference type="OrthoDB" id="9806673at2"/>
<evidence type="ECO:0000256" key="3">
    <source>
        <dbReference type="ARBA" id="ARBA00022917"/>
    </source>
</evidence>
<dbReference type="KEGG" id="aco:Amico_1055"/>